<organism evidence="3 4">
    <name type="scientific">Fundicoccus ignavus</name>
    <dbReference type="NCBI Taxonomy" id="2664442"/>
    <lineage>
        <taxon>Bacteria</taxon>
        <taxon>Bacillati</taxon>
        <taxon>Bacillota</taxon>
        <taxon>Bacilli</taxon>
        <taxon>Lactobacillales</taxon>
        <taxon>Aerococcaceae</taxon>
        <taxon>Fundicoccus</taxon>
    </lineage>
</organism>
<reference evidence="3 4" key="1">
    <citation type="submission" date="2019-11" db="EMBL/GenBank/DDBJ databases">
        <title>Characterisation of Fundicoccus ignavus gen. nov. sp. nov., a novel genus of the family Aerococcaceae from bulk tank milk.</title>
        <authorList>
            <person name="Siebert A."/>
            <person name="Huptas C."/>
            <person name="Wenning M."/>
            <person name="Scherer S."/>
            <person name="Doll E.V."/>
        </authorList>
    </citation>
    <scope>NUCLEOTIDE SEQUENCE [LARGE SCALE GENOMIC DNA]</scope>
    <source>
        <strain evidence="3 4">DSM 109652</strain>
    </source>
</reference>
<proteinExistence type="predicted"/>
<dbReference type="InterPro" id="IPR007516">
    <property type="entry name" value="Co_F420_Hydgase/DH_bsu_N"/>
</dbReference>
<dbReference type="PANTHER" id="PTHR31332:SF0">
    <property type="entry name" value="7-HYDROXYMETHYL CHLOROPHYLL A REDUCTASE, CHLOROPLASTIC"/>
    <property type="match status" value="1"/>
</dbReference>
<dbReference type="PANTHER" id="PTHR31332">
    <property type="entry name" value="7-HYDROXYMETHYL CHLOROPHYLL A REDUCTASE, CHLOROPLASTIC"/>
    <property type="match status" value="1"/>
</dbReference>
<accession>A0A844C1B4</accession>
<dbReference type="Pfam" id="PF04422">
    <property type="entry name" value="FrhB_FdhB_N"/>
    <property type="match status" value="1"/>
</dbReference>
<sequence length="472" mass="54646">MNTTEFEMKKVYSEASGAMSVVDSNIRMRMNEYGLFEESLIDDNSEISQTAVFVSPNLNKETNESEVAEKLYAGDSGISFDERIGYYHSTYVGHVLEGDYRNNASSGGMATWVFKELFDNNLIDYVIHVKKNSDSNSNQMFKYDISSSIKEIKEGAKTRYYPVEISEVMDKVKEQPGRYAIIGIPSFIYSVRLLAMTDPIFKERIKYTIGLVCGHQKSTKFSESMAFQVGIKPGDLKDIDFRHKLLDRPASSYAVKMTGLIDGEMKTVVKPKSELYGQNWGWGFFKPTASDFTDDVFNETADLVVGDAWLPEYTTDSQGNNIVIVRNKEIDNLIKKAMKSQLIKMDVVDKEIIFKSQASHYRHTHDELAYRLHVKDKEKEWRPSKRVSANPNLSKTRQEIQDLRKIISDQSHILYQEAVIRNDFNYFVKQMTQHTSRYTALYKTINRRDRFKRFLKMKPHEIFSKLMKRLKK</sequence>
<feature type="domain" description="Coenzyme F420 hydrogenase/dehydrogenase beta subunit N-terminal" evidence="1">
    <location>
        <begin position="91"/>
        <end position="169"/>
    </location>
</feature>
<dbReference type="InterPro" id="IPR007525">
    <property type="entry name" value="FrhB_FdhB_C"/>
</dbReference>
<dbReference type="InterPro" id="IPR045220">
    <property type="entry name" value="FRHB/FDHB/HCAR-like"/>
</dbReference>
<gene>
    <name evidence="3" type="ORF">GF867_04985</name>
</gene>
<evidence type="ECO:0000259" key="2">
    <source>
        <dbReference type="Pfam" id="PF04432"/>
    </source>
</evidence>
<dbReference type="EMBL" id="WJQT01000004">
    <property type="protein sequence ID" value="MRJ46922.1"/>
    <property type="molecule type" value="Genomic_DNA"/>
</dbReference>
<protein>
    <submittedName>
        <fullName evidence="3">Coenzyme F420 hydrogenase</fullName>
    </submittedName>
</protein>
<evidence type="ECO:0000313" key="3">
    <source>
        <dbReference type="EMBL" id="MRJ46922.1"/>
    </source>
</evidence>
<comment type="caution">
    <text evidence="3">The sequence shown here is derived from an EMBL/GenBank/DDBJ whole genome shotgun (WGS) entry which is preliminary data.</text>
</comment>
<feature type="domain" description="Coenzyme F420 hydrogenase/dehydrogenase beta subunit C-terminal" evidence="2">
    <location>
        <begin position="178"/>
        <end position="349"/>
    </location>
</feature>
<dbReference type="RefSeq" id="WP_153832001.1">
    <property type="nucleotide sequence ID" value="NZ_WJQT01000004.1"/>
</dbReference>
<name>A0A844C1B4_9LACT</name>
<dbReference type="Pfam" id="PF04432">
    <property type="entry name" value="FrhB_FdhB_C"/>
    <property type="match status" value="1"/>
</dbReference>
<dbReference type="GO" id="GO:0052592">
    <property type="term" value="F:oxidoreductase activity, acting on CH or CH2 groups, with an iron-sulfur protein as acceptor"/>
    <property type="evidence" value="ECO:0007669"/>
    <property type="project" value="TreeGrafter"/>
</dbReference>
<dbReference type="AlphaFoldDB" id="A0A844C1B4"/>
<dbReference type="Proteomes" id="UP000440066">
    <property type="component" value="Unassembled WGS sequence"/>
</dbReference>
<evidence type="ECO:0000313" key="4">
    <source>
        <dbReference type="Proteomes" id="UP000440066"/>
    </source>
</evidence>
<evidence type="ECO:0000259" key="1">
    <source>
        <dbReference type="Pfam" id="PF04422"/>
    </source>
</evidence>